<sequence length="110" mass="11852">MWRVWTRPGGFCSRPVLAALAWKPGRRVELRVGADAVLIGSCTAGRQVVGGRGELTLPASARLLAGLDTQTRVVLIALPTQDLLLEQSPALIAHLLIEHYGRQPETCDDG</sequence>
<proteinExistence type="predicted"/>
<organism evidence="1 2">
    <name type="scientific">Virgisporangium aurantiacum</name>
    <dbReference type="NCBI Taxonomy" id="175570"/>
    <lineage>
        <taxon>Bacteria</taxon>
        <taxon>Bacillati</taxon>
        <taxon>Actinomycetota</taxon>
        <taxon>Actinomycetes</taxon>
        <taxon>Micromonosporales</taxon>
        <taxon>Micromonosporaceae</taxon>
        <taxon>Virgisporangium</taxon>
    </lineage>
</organism>
<dbReference type="Proteomes" id="UP000612585">
    <property type="component" value="Unassembled WGS sequence"/>
</dbReference>
<gene>
    <name evidence="1" type="ORF">Vau01_106870</name>
</gene>
<accession>A0A8J3ZKI0</accession>
<dbReference type="AlphaFoldDB" id="A0A8J3ZKI0"/>
<name>A0A8J3ZKI0_9ACTN</name>
<dbReference type="EMBL" id="BOPG01000089">
    <property type="protein sequence ID" value="GIJ63171.1"/>
    <property type="molecule type" value="Genomic_DNA"/>
</dbReference>
<reference evidence="1" key="1">
    <citation type="submission" date="2021-01" db="EMBL/GenBank/DDBJ databases">
        <title>Whole genome shotgun sequence of Virgisporangium aurantiacum NBRC 16421.</title>
        <authorList>
            <person name="Komaki H."/>
            <person name="Tamura T."/>
        </authorList>
    </citation>
    <scope>NUCLEOTIDE SEQUENCE</scope>
    <source>
        <strain evidence="1">NBRC 16421</strain>
    </source>
</reference>
<keyword evidence="2" id="KW-1185">Reference proteome</keyword>
<evidence type="ECO:0000313" key="1">
    <source>
        <dbReference type="EMBL" id="GIJ63171.1"/>
    </source>
</evidence>
<protein>
    <submittedName>
        <fullName evidence="1">Uncharacterized protein</fullName>
    </submittedName>
</protein>
<evidence type="ECO:0000313" key="2">
    <source>
        <dbReference type="Proteomes" id="UP000612585"/>
    </source>
</evidence>
<comment type="caution">
    <text evidence="1">The sequence shown here is derived from an EMBL/GenBank/DDBJ whole genome shotgun (WGS) entry which is preliminary data.</text>
</comment>